<keyword evidence="1" id="KW-1133">Transmembrane helix</keyword>
<feature type="transmembrane region" description="Helical" evidence="1">
    <location>
        <begin position="20"/>
        <end position="40"/>
    </location>
</feature>
<protein>
    <submittedName>
        <fullName evidence="2">Uncharacterized protein</fullName>
    </submittedName>
</protein>
<accession>X1DDS2</accession>
<comment type="caution">
    <text evidence="2">The sequence shown here is derived from an EMBL/GenBank/DDBJ whole genome shotgun (WGS) entry which is preliminary data.</text>
</comment>
<dbReference type="AlphaFoldDB" id="X1DDS2"/>
<gene>
    <name evidence="2" type="ORF">S01H4_37849</name>
</gene>
<dbReference type="EMBL" id="BART01020361">
    <property type="protein sequence ID" value="GAH03214.1"/>
    <property type="molecule type" value="Genomic_DNA"/>
</dbReference>
<organism evidence="2">
    <name type="scientific">marine sediment metagenome</name>
    <dbReference type="NCBI Taxonomy" id="412755"/>
    <lineage>
        <taxon>unclassified sequences</taxon>
        <taxon>metagenomes</taxon>
        <taxon>ecological metagenomes</taxon>
    </lineage>
</organism>
<sequence>MDWAVFQTDALFVDTSEPSVGIEMILPVIILYPMIIYIFSKKYKWSDWNKKLFGSISIPGSLTAVPNSEEVDL</sequence>
<name>X1DDS2_9ZZZZ</name>
<proteinExistence type="predicted"/>
<keyword evidence="1" id="KW-0812">Transmembrane</keyword>
<keyword evidence="1" id="KW-0472">Membrane</keyword>
<reference evidence="2" key="1">
    <citation type="journal article" date="2014" name="Front. Microbiol.">
        <title>High frequency of phylogenetically diverse reductive dehalogenase-homologous genes in deep subseafloor sedimentary metagenomes.</title>
        <authorList>
            <person name="Kawai M."/>
            <person name="Futagami T."/>
            <person name="Toyoda A."/>
            <person name="Takaki Y."/>
            <person name="Nishi S."/>
            <person name="Hori S."/>
            <person name="Arai W."/>
            <person name="Tsubouchi T."/>
            <person name="Morono Y."/>
            <person name="Uchiyama I."/>
            <person name="Ito T."/>
            <person name="Fujiyama A."/>
            <person name="Inagaki F."/>
            <person name="Takami H."/>
        </authorList>
    </citation>
    <scope>NUCLEOTIDE SEQUENCE</scope>
    <source>
        <strain evidence="2">Expedition CK06-06</strain>
    </source>
</reference>
<evidence type="ECO:0000256" key="1">
    <source>
        <dbReference type="SAM" id="Phobius"/>
    </source>
</evidence>
<evidence type="ECO:0000313" key="2">
    <source>
        <dbReference type="EMBL" id="GAH03214.1"/>
    </source>
</evidence>